<reference evidence="2" key="1">
    <citation type="submission" date="2023-07" db="EMBL/GenBank/DDBJ databases">
        <title>Structural and functional analysis of rice phyllospheric bacteria for their antimicrobial properties and defense elicitation against blast disease.</title>
        <authorList>
            <person name="Sahu K.P."/>
            <person name="Asharani P."/>
            <person name="Kumar M."/>
            <person name="Reddy B."/>
            <person name="Kumar A."/>
        </authorList>
    </citation>
    <scope>NUCLEOTIDE SEQUENCE [LARGE SCALE GENOMIC DNA]</scope>
    <source>
        <strain evidence="2">OsEp_Plm_30P10</strain>
    </source>
</reference>
<organism evidence="1 2">
    <name type="scientific">Pantoea eucrina</name>
    <dbReference type="NCBI Taxonomy" id="472693"/>
    <lineage>
        <taxon>Bacteria</taxon>
        <taxon>Pseudomonadati</taxon>
        <taxon>Pseudomonadota</taxon>
        <taxon>Gammaproteobacteria</taxon>
        <taxon>Enterobacterales</taxon>
        <taxon>Erwiniaceae</taxon>
        <taxon>Pantoea</taxon>
    </lineage>
</organism>
<keyword evidence="2" id="KW-1185">Reference proteome</keyword>
<dbReference type="EMBL" id="JAOBTT010000001">
    <property type="protein sequence ID" value="MDZ7276813.1"/>
    <property type="molecule type" value="Genomic_DNA"/>
</dbReference>
<gene>
    <name evidence="1" type="ORF">N4G40_00745</name>
</gene>
<evidence type="ECO:0000313" key="1">
    <source>
        <dbReference type="EMBL" id="MDZ7276813.1"/>
    </source>
</evidence>
<proteinExistence type="predicted"/>
<sequence length="560" mass="61654">MKFLGKFFLTVLLLLTLALVLLYVLLQTQWGAGWFSRWVSDKTAWHLSLSKIEHRLSAPSHVILDNFSFGHDGQPAMLVAKRVDLGMSLVQFSDWLHFDSIEIRDGDVNLANQTPDTALPVQANRLQLNNVRIESPRSTLPLTATRVNGGIVPWKPLPSDMLGTDAQFQVSAGNLTLNGVTGDNVLLQGSLKNRQLVLNTVGADLARGSMTGRASRDAQGNWQIDQLRLNDIRLQTTQSLRDFLTPLRDVPSVSINRLDMTDARLQGPDWAITDLDLTLKNITLRGDDWQSQDGSLSMNAGNFINGALELNDPIVNATFSPQGVQLAQFSSRWVNGVIRASGAWTRSDQRLTLDELAVAGLEYTLPQDWRDRWQQALPQWLDSVLIKRVTANRNLVIDINPAFPFQMTALDGSAENLLLARQHQWGVWAGKASFNAAEATFNRTDLRHPSLILSADDRQVQVSEMSAFVGKGLLEGTASVGQDAQRPVTLSLKGQAVPANVLENWGWPALPVSGNSNLELQLKSSLRAGTPLRAITDATLSVTTESQSLQQNMRAGQVQP</sequence>
<name>A0ABU5LA50_9GAMM</name>
<evidence type="ECO:0000313" key="2">
    <source>
        <dbReference type="Proteomes" id="UP001288620"/>
    </source>
</evidence>
<comment type="caution">
    <text evidence="1">The sequence shown here is derived from an EMBL/GenBank/DDBJ whole genome shotgun (WGS) entry which is preliminary data.</text>
</comment>
<dbReference type="Proteomes" id="UP001288620">
    <property type="component" value="Unassembled WGS sequence"/>
</dbReference>
<dbReference type="RefSeq" id="WP_322541034.1">
    <property type="nucleotide sequence ID" value="NZ_JAOBTT010000001.1"/>
</dbReference>
<protein>
    <submittedName>
        <fullName evidence="1">AsmA family protein</fullName>
    </submittedName>
</protein>
<accession>A0ABU5LA50</accession>